<feature type="binding site" evidence="5">
    <location>
        <position position="89"/>
    </location>
    <ligand>
        <name>[4Fe-4S] cluster</name>
        <dbReference type="ChEBI" id="CHEBI:49883"/>
        <note>4Fe-4S-S-AdoMet</note>
    </ligand>
</feature>
<dbReference type="CDD" id="cd01335">
    <property type="entry name" value="Radical_SAM"/>
    <property type="match status" value="1"/>
</dbReference>
<dbReference type="Pfam" id="PF04055">
    <property type="entry name" value="Radical_SAM"/>
    <property type="match status" value="1"/>
</dbReference>
<reference evidence="7" key="1">
    <citation type="journal article" date="2021" name="mSystems">
        <title>Bacteria and Archaea Synergistically Convert Glycine Betaine to Biogenic Methane in the Formosa Cold Seep of the South China Sea.</title>
        <authorList>
            <person name="Li L."/>
            <person name="Zhang W."/>
            <person name="Zhang S."/>
            <person name="Song L."/>
            <person name="Sun Q."/>
            <person name="Zhang H."/>
            <person name="Xiang H."/>
            <person name="Dong X."/>
        </authorList>
    </citation>
    <scope>NUCLEOTIDE SEQUENCE</scope>
    <source>
        <strain evidence="7">ZWT</strain>
    </source>
</reference>
<feature type="binding site" evidence="5">
    <location>
        <position position="92"/>
    </location>
    <ligand>
        <name>[4Fe-4S] cluster</name>
        <dbReference type="ChEBI" id="CHEBI:49883"/>
        <note>4Fe-4S-S-AdoMet</note>
    </ligand>
</feature>
<dbReference type="EMBL" id="JAGSOJ010000004">
    <property type="protein sequence ID" value="MCM1991551.1"/>
    <property type="molecule type" value="Genomic_DNA"/>
</dbReference>
<dbReference type="InterPro" id="IPR007197">
    <property type="entry name" value="rSAM"/>
</dbReference>
<keyword evidence="1 5" id="KW-0949">S-adenosyl-L-methionine</keyword>
<dbReference type="InterPro" id="IPR016431">
    <property type="entry name" value="Pyrv-formate_lyase-activ_prd"/>
</dbReference>
<evidence type="ECO:0000313" key="8">
    <source>
        <dbReference type="Proteomes" id="UP001056429"/>
    </source>
</evidence>
<dbReference type="Gene3D" id="3.20.20.70">
    <property type="entry name" value="Aldolase class I"/>
    <property type="match status" value="1"/>
</dbReference>
<dbReference type="PANTHER" id="PTHR43075">
    <property type="entry name" value="FORMATE LYASE ACTIVATING ENZYME, PUTATIVE (AFU_ORTHOLOGUE AFUA_2G15630)-RELATED"/>
    <property type="match status" value="1"/>
</dbReference>
<feature type="binding site" evidence="5">
    <location>
        <position position="85"/>
    </location>
    <ligand>
        <name>[4Fe-4S] cluster</name>
        <dbReference type="ChEBI" id="CHEBI:49883"/>
        <note>4Fe-4S-S-AdoMet</note>
    </ligand>
</feature>
<organism evidence="7 8">
    <name type="scientific">Oceanirhabdus seepicola</name>
    <dbReference type="NCBI Taxonomy" id="2828781"/>
    <lineage>
        <taxon>Bacteria</taxon>
        <taxon>Bacillati</taxon>
        <taxon>Bacillota</taxon>
        <taxon>Clostridia</taxon>
        <taxon>Eubacteriales</taxon>
        <taxon>Clostridiaceae</taxon>
        <taxon>Oceanirhabdus</taxon>
    </lineage>
</organism>
<keyword evidence="3 5" id="KW-0408">Iron</keyword>
<dbReference type="SUPFAM" id="SSF102114">
    <property type="entry name" value="Radical SAM enzymes"/>
    <property type="match status" value="1"/>
</dbReference>
<dbReference type="GO" id="GO:0046872">
    <property type="term" value="F:metal ion binding"/>
    <property type="evidence" value="ECO:0007669"/>
    <property type="project" value="UniProtKB-KW"/>
</dbReference>
<dbReference type="InterPro" id="IPR013785">
    <property type="entry name" value="Aldolase_TIM"/>
</dbReference>
<dbReference type="InterPro" id="IPR040085">
    <property type="entry name" value="MJ0674-like"/>
</dbReference>
<keyword evidence="8" id="KW-1185">Reference proteome</keyword>
<keyword evidence="4 5" id="KW-0411">Iron-sulfur</keyword>
<dbReference type="RefSeq" id="WP_250860676.1">
    <property type="nucleotide sequence ID" value="NZ_JAGSOJ010000004.1"/>
</dbReference>
<evidence type="ECO:0000256" key="2">
    <source>
        <dbReference type="ARBA" id="ARBA00022723"/>
    </source>
</evidence>
<dbReference type="GO" id="GO:0051536">
    <property type="term" value="F:iron-sulfur cluster binding"/>
    <property type="evidence" value="ECO:0007669"/>
    <property type="project" value="UniProtKB-KW"/>
</dbReference>
<evidence type="ECO:0000256" key="4">
    <source>
        <dbReference type="ARBA" id="ARBA00023014"/>
    </source>
</evidence>
<dbReference type="PANTHER" id="PTHR43075:SF1">
    <property type="entry name" value="FORMATE LYASE ACTIVATING ENZYME, PUTATIVE (AFU_ORTHOLOGUE AFUA_2G15630)-RELATED"/>
    <property type="match status" value="1"/>
</dbReference>
<accession>A0A9J6P4C5</accession>
<proteinExistence type="predicted"/>
<evidence type="ECO:0000256" key="1">
    <source>
        <dbReference type="ARBA" id="ARBA00022691"/>
    </source>
</evidence>
<comment type="caution">
    <text evidence="7">The sequence shown here is derived from an EMBL/GenBank/DDBJ whole genome shotgun (WGS) entry which is preliminary data.</text>
</comment>
<dbReference type="Proteomes" id="UP001056429">
    <property type="component" value="Unassembled WGS sequence"/>
</dbReference>
<evidence type="ECO:0000256" key="5">
    <source>
        <dbReference type="PIRSR" id="PIRSR004869-50"/>
    </source>
</evidence>
<dbReference type="SFLD" id="SFLDS00029">
    <property type="entry name" value="Radical_SAM"/>
    <property type="match status" value="1"/>
</dbReference>
<dbReference type="PIRSF" id="PIRSF004869">
    <property type="entry name" value="PflX_prd"/>
    <property type="match status" value="1"/>
</dbReference>
<name>A0A9J6P4C5_9CLOT</name>
<dbReference type="InterPro" id="IPR058240">
    <property type="entry name" value="rSAM_sf"/>
</dbReference>
<reference evidence="7" key="2">
    <citation type="submission" date="2021-04" db="EMBL/GenBank/DDBJ databases">
        <authorList>
            <person name="Dong X."/>
        </authorList>
    </citation>
    <scope>NUCLEOTIDE SEQUENCE</scope>
    <source>
        <strain evidence="7">ZWT</strain>
    </source>
</reference>
<feature type="domain" description="Radical SAM core" evidence="6">
    <location>
        <begin position="80"/>
        <end position="187"/>
    </location>
</feature>
<dbReference type="AlphaFoldDB" id="A0A9J6P4C5"/>
<comment type="cofactor">
    <cofactor evidence="5">
        <name>[4Fe-4S] cluster</name>
        <dbReference type="ChEBI" id="CHEBI:49883"/>
    </cofactor>
    <text evidence="5">Binds 1 [4Fe-4S] cluster. The cluster is coordinated with 3 cysteines and an exchangeable S-adenosyl-L-methionine.</text>
</comment>
<dbReference type="GO" id="GO:0003824">
    <property type="term" value="F:catalytic activity"/>
    <property type="evidence" value="ECO:0007669"/>
    <property type="project" value="InterPro"/>
</dbReference>
<keyword evidence="2 5" id="KW-0479">Metal-binding</keyword>
<dbReference type="SFLD" id="SFLDG01099">
    <property type="entry name" value="Uncharacterised_Radical_SAM_Su"/>
    <property type="match status" value="1"/>
</dbReference>
<evidence type="ECO:0000259" key="6">
    <source>
        <dbReference type="Pfam" id="PF04055"/>
    </source>
</evidence>
<sequence length="305" mass="34759">MNKYIPGYVNLYNSDELKNRVELLRQKLESCTLCNHKCKVNRVNGEAGFCGAGENMVITCYGAHFGEEKELVGTEGSGTIFFSYCTMRCVFCQNYDLSHYPQGNEESPERLSDIMMELQEKGCHNINLVSPTHFIPQIVEGIYIAAQKGLDIPIVYNTGGYEDYDTIKLLDGVIDMYMPDIKFADNHKGFKYTKCKNYFDAAKITTKEMYRQVGDLKVDGEGIATKGLLLRHLVMPNNVEDSKNIIGFIKNELSKNTVVNIMRQYTPMHKACDFPEISRKVEVEEFKEVVEYAKQLGLKRLIISE</sequence>
<evidence type="ECO:0000256" key="3">
    <source>
        <dbReference type="ARBA" id="ARBA00023004"/>
    </source>
</evidence>
<gene>
    <name evidence="7" type="ORF">KDK92_17590</name>
</gene>
<evidence type="ECO:0000313" key="7">
    <source>
        <dbReference type="EMBL" id="MCM1991551.1"/>
    </source>
</evidence>
<protein>
    <submittedName>
        <fullName evidence="7">Radical SAM protein</fullName>
    </submittedName>
</protein>